<evidence type="ECO:0000259" key="1">
    <source>
        <dbReference type="Pfam" id="PF00934"/>
    </source>
</evidence>
<feature type="domain" description="PE" evidence="1">
    <location>
        <begin position="6"/>
        <end position="96"/>
    </location>
</feature>
<dbReference type="EMBL" id="MVHV01000009">
    <property type="protein sequence ID" value="ORA82718.1"/>
    <property type="molecule type" value="Genomic_DNA"/>
</dbReference>
<proteinExistence type="predicted"/>
<comment type="caution">
    <text evidence="2">The sequence shown here is derived from an EMBL/GenBank/DDBJ whole genome shotgun (WGS) entry which is preliminary data.</text>
</comment>
<dbReference type="SUPFAM" id="SSF140459">
    <property type="entry name" value="PE/PPE dimer-like"/>
    <property type="match status" value="1"/>
</dbReference>
<dbReference type="InterPro" id="IPR038332">
    <property type="entry name" value="PPE_sf"/>
</dbReference>
<protein>
    <submittedName>
        <fullName evidence="2">PE family protein</fullName>
    </submittedName>
</protein>
<dbReference type="RefSeq" id="WP_083010487.1">
    <property type="nucleotide sequence ID" value="NZ_CP060015.1"/>
</dbReference>
<dbReference type="Pfam" id="PF00934">
    <property type="entry name" value="PE"/>
    <property type="match status" value="1"/>
</dbReference>
<name>A0ABX3SRY0_MYCMA</name>
<keyword evidence="3" id="KW-1185">Reference proteome</keyword>
<dbReference type="InterPro" id="IPR000084">
    <property type="entry name" value="PE-PGRS_N"/>
</dbReference>
<evidence type="ECO:0000313" key="2">
    <source>
        <dbReference type="EMBL" id="ORA82718.1"/>
    </source>
</evidence>
<dbReference type="Gene3D" id="1.10.287.850">
    <property type="entry name" value="HP0062-like domain"/>
    <property type="match status" value="1"/>
</dbReference>
<dbReference type="Proteomes" id="UP000243140">
    <property type="component" value="Unassembled WGS sequence"/>
</dbReference>
<sequence length="101" mass="10075">MSAFFVNTHPEAISAAADALNTVGSSVESQNAAASAPTTSVLPAAADEISAFTAAQFTAHAQMYQAVSAQATAIHNRFVNALAASAGSYATTEAANVSAVQ</sequence>
<evidence type="ECO:0000313" key="3">
    <source>
        <dbReference type="Proteomes" id="UP000243140"/>
    </source>
</evidence>
<organism evidence="2 3">
    <name type="scientific">Mycobacterium malmoense</name>
    <dbReference type="NCBI Taxonomy" id="1780"/>
    <lineage>
        <taxon>Bacteria</taxon>
        <taxon>Bacillati</taxon>
        <taxon>Actinomycetota</taxon>
        <taxon>Actinomycetes</taxon>
        <taxon>Mycobacteriales</taxon>
        <taxon>Mycobacteriaceae</taxon>
        <taxon>Mycobacterium</taxon>
    </lineage>
</organism>
<accession>A0ABX3SRY0</accession>
<gene>
    <name evidence="2" type="ORF">BST29_10625</name>
</gene>
<reference evidence="2 3" key="1">
    <citation type="submission" date="2017-02" db="EMBL/GenBank/DDBJ databases">
        <title>The new phylogeny of genus Mycobacterium.</title>
        <authorList>
            <person name="Tortoli E."/>
            <person name="Trovato A."/>
            <person name="Cirillo D.M."/>
        </authorList>
    </citation>
    <scope>NUCLEOTIDE SEQUENCE [LARGE SCALE GENOMIC DNA]</scope>
    <source>
        <strain evidence="2 3">IP1130001</strain>
    </source>
</reference>